<dbReference type="InterPro" id="IPR038071">
    <property type="entry name" value="UROD/MetE-like_sf"/>
</dbReference>
<organism evidence="2 3">
    <name type="scientific">Intestinimonas butyriciproducens</name>
    <dbReference type="NCBI Taxonomy" id="1297617"/>
    <lineage>
        <taxon>Bacteria</taxon>
        <taxon>Bacillati</taxon>
        <taxon>Bacillota</taxon>
        <taxon>Clostridia</taxon>
        <taxon>Eubacteriales</taxon>
        <taxon>Intestinimonas</taxon>
    </lineage>
</organism>
<evidence type="ECO:0000313" key="2">
    <source>
        <dbReference type="EMBL" id="PVY59771.1"/>
    </source>
</evidence>
<name>A0A2U1CFU3_9FIRM</name>
<feature type="domain" description="Uroporphyrinogen decarboxylase (URO-D)" evidence="1">
    <location>
        <begin position="63"/>
        <end position="330"/>
    </location>
</feature>
<dbReference type="RefSeq" id="WP_116721505.1">
    <property type="nucleotide sequence ID" value="NZ_CP011524.1"/>
</dbReference>
<sequence length="351" mass="39819">MMTGTQRIKALLDGSPIDRTPIGGWYHMPLVDRNVTDFTRELIASTDLNKWDFIKIMTNGHFYTEAYGGDIAFSKVNTMWSGTIKRYPIRSAADARNLPVLGIDNPVWQRELKILRNLKDYYQDRLPIVATIFNPLTAVQECAGCLDPVPMLHLMAEDPDALHKALEAMTQTNFIYLDALFAEGIDGIFLANQYSMSHLLTDAQYEEFCQPYEARILEHCKGHTWFNMAHIHGSRNLRMDRYLSYSDDLLQALNWECCPVGVPAEEVTTIADVRAKTDKIIIAGFDQDHDFITPKNDREAVKAVLKRRFLEAEKENGSNRFIFAPGCCLAHGGSYLNALIYEVAEELGQSK</sequence>
<dbReference type="GeneID" id="93227981"/>
<dbReference type="EMBL" id="QEKK01000001">
    <property type="protein sequence ID" value="PVY59771.1"/>
    <property type="molecule type" value="Genomic_DNA"/>
</dbReference>
<gene>
    <name evidence="2" type="ORF">C7373_101285</name>
</gene>
<dbReference type="GO" id="GO:0004853">
    <property type="term" value="F:uroporphyrinogen decarboxylase activity"/>
    <property type="evidence" value="ECO:0007669"/>
    <property type="project" value="InterPro"/>
</dbReference>
<dbReference type="InterPro" id="IPR052024">
    <property type="entry name" value="Methanogen_methyltrans"/>
</dbReference>
<protein>
    <submittedName>
        <fullName evidence="2">Uroporphyrinogen decarboxylase</fullName>
    </submittedName>
</protein>
<dbReference type="Gene3D" id="3.20.20.210">
    <property type="match status" value="1"/>
</dbReference>
<dbReference type="PANTHER" id="PTHR47099:SF1">
    <property type="entry name" value="METHYLCOBAMIDE:COM METHYLTRANSFERASE MTBA"/>
    <property type="match status" value="1"/>
</dbReference>
<comment type="caution">
    <text evidence="2">The sequence shown here is derived from an EMBL/GenBank/DDBJ whole genome shotgun (WGS) entry which is preliminary data.</text>
</comment>
<evidence type="ECO:0000259" key="1">
    <source>
        <dbReference type="Pfam" id="PF01208"/>
    </source>
</evidence>
<dbReference type="PANTHER" id="PTHR47099">
    <property type="entry name" value="METHYLCOBAMIDE:COM METHYLTRANSFERASE MTBA"/>
    <property type="match status" value="1"/>
</dbReference>
<accession>A0A2U1CFU3</accession>
<dbReference type="Proteomes" id="UP000245778">
    <property type="component" value="Unassembled WGS sequence"/>
</dbReference>
<reference evidence="2 3" key="1">
    <citation type="submission" date="2018-04" db="EMBL/GenBank/DDBJ databases">
        <title>Genomic Encyclopedia of Type Strains, Phase IV (KMG-IV): sequencing the most valuable type-strain genomes for metagenomic binning, comparative biology and taxonomic classification.</title>
        <authorList>
            <person name="Goeker M."/>
        </authorList>
    </citation>
    <scope>NUCLEOTIDE SEQUENCE [LARGE SCALE GENOMIC DNA]</scope>
    <source>
        <strain evidence="2 3">DSM 26588</strain>
    </source>
</reference>
<dbReference type="GO" id="GO:0006779">
    <property type="term" value="P:porphyrin-containing compound biosynthetic process"/>
    <property type="evidence" value="ECO:0007669"/>
    <property type="project" value="InterPro"/>
</dbReference>
<dbReference type="InterPro" id="IPR000257">
    <property type="entry name" value="Uroporphyrinogen_deCOase"/>
</dbReference>
<dbReference type="SUPFAM" id="SSF51726">
    <property type="entry name" value="UROD/MetE-like"/>
    <property type="match status" value="1"/>
</dbReference>
<proteinExistence type="predicted"/>
<dbReference type="Pfam" id="PF01208">
    <property type="entry name" value="URO-D"/>
    <property type="match status" value="1"/>
</dbReference>
<dbReference type="OrthoDB" id="7375127at2"/>
<evidence type="ECO:0000313" key="3">
    <source>
        <dbReference type="Proteomes" id="UP000245778"/>
    </source>
</evidence>
<dbReference type="AlphaFoldDB" id="A0A2U1CFU3"/>